<gene>
    <name evidence="1" type="ORF">PCLFYP37_00242</name>
</gene>
<organism evidence="1">
    <name type="scientific">Paraprevotella clara</name>
    <dbReference type="NCBI Taxonomy" id="454154"/>
    <lineage>
        <taxon>Bacteria</taxon>
        <taxon>Pseudomonadati</taxon>
        <taxon>Bacteroidota</taxon>
        <taxon>Bacteroidia</taxon>
        <taxon>Bacteroidales</taxon>
        <taxon>Prevotellaceae</taxon>
        <taxon>Paraprevotella</taxon>
    </lineage>
</organism>
<dbReference type="AlphaFoldDB" id="A0A6N3FVI9"/>
<evidence type="ECO:0000313" key="1">
    <source>
        <dbReference type="EMBL" id="VYU56084.1"/>
    </source>
</evidence>
<reference evidence="1" key="1">
    <citation type="submission" date="2019-11" db="EMBL/GenBank/DDBJ databases">
        <authorList>
            <person name="Feng L."/>
        </authorList>
    </citation>
    <scope>NUCLEOTIDE SEQUENCE</scope>
    <source>
        <strain evidence="1">PclaraLFYP37</strain>
    </source>
</reference>
<dbReference type="EMBL" id="CACRUT010000023">
    <property type="protein sequence ID" value="VYU56084.1"/>
    <property type="molecule type" value="Genomic_DNA"/>
</dbReference>
<sequence length="52" mass="6207">MLDIMLFIIGRKVTIKGIIMQLKRQENECISCFCLYLCSVIYNHLTWERLIV</sequence>
<protein>
    <submittedName>
        <fullName evidence="1">Uncharacterized protein</fullName>
    </submittedName>
</protein>
<proteinExistence type="predicted"/>
<name>A0A6N3FVI9_9BACT</name>
<accession>A0A6N3FVI9</accession>